<dbReference type="InterPro" id="IPR010016">
    <property type="entry name" value="PxpB"/>
</dbReference>
<name>A0A6A7YK15_9PSED</name>
<dbReference type="PANTHER" id="PTHR34698:SF2">
    <property type="entry name" value="5-OXOPROLINASE SUBUNIT B"/>
    <property type="match status" value="1"/>
</dbReference>
<evidence type="ECO:0000259" key="4">
    <source>
        <dbReference type="SMART" id="SM00796"/>
    </source>
</evidence>
<dbReference type="EMBL" id="WIWI01000061">
    <property type="protein sequence ID" value="MQT91430.1"/>
    <property type="molecule type" value="Genomic_DNA"/>
</dbReference>
<dbReference type="Pfam" id="PF02682">
    <property type="entry name" value="CT_C_D"/>
    <property type="match status" value="1"/>
</dbReference>
<organism evidence="5 7">
    <name type="scientific">Pseudomonas helleri</name>
    <dbReference type="NCBI Taxonomy" id="1608996"/>
    <lineage>
        <taxon>Bacteria</taxon>
        <taxon>Pseudomonadati</taxon>
        <taxon>Pseudomonadota</taxon>
        <taxon>Gammaproteobacteria</taxon>
        <taxon>Pseudomonadales</taxon>
        <taxon>Pseudomonadaceae</taxon>
        <taxon>Pseudomonas</taxon>
    </lineage>
</organism>
<dbReference type="GO" id="GO:0005524">
    <property type="term" value="F:ATP binding"/>
    <property type="evidence" value="ECO:0007669"/>
    <property type="project" value="UniProtKB-KW"/>
</dbReference>
<sequence length="235" mass="25167">MILFEPTLATSKAVDTSVRISLAGTDGLLLDVSCGPYDKALQQRLWALNNTLRDPQSFPGLIETVPGVNNLLVIYDPRKIPPDAAAQVLSDLWVSSSPTPIKGKHFVIDMIYGGEHGMDLDYVAEQTGLTPRDVIALHSSVTYTVAALGSMPGFPYLVGLPPALEVPRRQIPRTLIPKGSVVIAGEQASVFPCPGPCGWHVIGHADFDGFDSQAMPPALLSPGDTLVFRSKAQLK</sequence>
<evidence type="ECO:0000256" key="2">
    <source>
        <dbReference type="ARBA" id="ARBA00022801"/>
    </source>
</evidence>
<dbReference type="EMBL" id="WIWJ01000002">
    <property type="protein sequence ID" value="MQT45386.1"/>
    <property type="molecule type" value="Genomic_DNA"/>
</dbReference>
<dbReference type="RefSeq" id="WP_153330148.1">
    <property type="nucleotide sequence ID" value="NZ_WIWI01000061.1"/>
</dbReference>
<evidence type="ECO:0000313" key="7">
    <source>
        <dbReference type="Proteomes" id="UP000441404"/>
    </source>
</evidence>
<dbReference type="Proteomes" id="UP000489190">
    <property type="component" value="Unassembled WGS sequence"/>
</dbReference>
<dbReference type="PANTHER" id="PTHR34698">
    <property type="entry name" value="5-OXOPROLINASE SUBUNIT B"/>
    <property type="match status" value="1"/>
</dbReference>
<dbReference type="SUPFAM" id="SSF160467">
    <property type="entry name" value="PH0987 N-terminal domain-like"/>
    <property type="match status" value="1"/>
</dbReference>
<comment type="caution">
    <text evidence="5">The sequence shown here is derived from an EMBL/GenBank/DDBJ whole genome shotgun (WGS) entry which is preliminary data.</text>
</comment>
<dbReference type="Gene3D" id="2.40.100.10">
    <property type="entry name" value="Cyclophilin-like"/>
    <property type="match status" value="1"/>
</dbReference>
<dbReference type="AlphaFoldDB" id="A0A6A7YK15"/>
<accession>A0A6A7YK15</accession>
<evidence type="ECO:0000256" key="1">
    <source>
        <dbReference type="ARBA" id="ARBA00022741"/>
    </source>
</evidence>
<evidence type="ECO:0000313" key="6">
    <source>
        <dbReference type="EMBL" id="MQT91430.1"/>
    </source>
</evidence>
<keyword evidence="2 5" id="KW-0378">Hydrolase</keyword>
<protein>
    <submittedName>
        <fullName evidence="5">5-oxoprolinase subunit PxpB</fullName>
        <ecNumber evidence="5">3.5.2.9</ecNumber>
    </submittedName>
</protein>
<dbReference type="SUPFAM" id="SSF50891">
    <property type="entry name" value="Cyclophilin-like"/>
    <property type="match status" value="1"/>
</dbReference>
<dbReference type="Gene3D" id="3.30.1360.40">
    <property type="match status" value="1"/>
</dbReference>
<dbReference type="InterPro" id="IPR003833">
    <property type="entry name" value="CT_C_D"/>
</dbReference>
<keyword evidence="1" id="KW-0547">Nucleotide-binding</keyword>
<dbReference type="NCBIfam" id="TIGR00370">
    <property type="entry name" value="5-oxoprolinase subunit PxpB"/>
    <property type="match status" value="1"/>
</dbReference>
<proteinExistence type="predicted"/>
<evidence type="ECO:0000313" key="8">
    <source>
        <dbReference type="Proteomes" id="UP000489190"/>
    </source>
</evidence>
<dbReference type="EC" id="3.5.2.9" evidence="5"/>
<evidence type="ECO:0000256" key="3">
    <source>
        <dbReference type="ARBA" id="ARBA00022840"/>
    </source>
</evidence>
<dbReference type="Proteomes" id="UP000441404">
    <property type="component" value="Unassembled WGS sequence"/>
</dbReference>
<gene>
    <name evidence="5" type="primary">pxpB</name>
    <name evidence="6" type="ORF">GHO39_20150</name>
    <name evidence="5" type="ORF">GHO40_01350</name>
</gene>
<feature type="domain" description="Carboxyltransferase" evidence="4">
    <location>
        <begin position="18"/>
        <end position="220"/>
    </location>
</feature>
<dbReference type="GO" id="GO:0017168">
    <property type="term" value="F:5-oxoprolinase (ATP-hydrolyzing) activity"/>
    <property type="evidence" value="ECO:0007669"/>
    <property type="project" value="UniProtKB-EC"/>
</dbReference>
<evidence type="ECO:0000313" key="5">
    <source>
        <dbReference type="EMBL" id="MQT45386.1"/>
    </source>
</evidence>
<dbReference type="InterPro" id="IPR029000">
    <property type="entry name" value="Cyclophilin-like_dom_sf"/>
</dbReference>
<keyword evidence="3" id="KW-0067">ATP-binding</keyword>
<reference evidence="7 8" key="1">
    <citation type="submission" date="2019-10" db="EMBL/GenBank/DDBJ databases">
        <title>Evaluation of single-gene subtyping targets for Pseudomonas.</title>
        <authorList>
            <person name="Reichler S.J."/>
            <person name="Orsi R.H."/>
            <person name="Wiedmann M."/>
            <person name="Martin N.H."/>
            <person name="Murphy S.I."/>
        </authorList>
    </citation>
    <scope>NUCLEOTIDE SEQUENCE [LARGE SCALE GENOMIC DNA]</scope>
    <source>
        <strain evidence="6 8">FSL R10-3254</strain>
        <strain evidence="5 7">FSL R10-3257</strain>
    </source>
</reference>
<dbReference type="SMART" id="SM00796">
    <property type="entry name" value="AHS1"/>
    <property type="match status" value="1"/>
</dbReference>